<evidence type="ECO:0000259" key="1">
    <source>
        <dbReference type="Pfam" id="PF01738"/>
    </source>
</evidence>
<keyword evidence="3" id="KW-1185">Reference proteome</keyword>
<evidence type="ECO:0000313" key="3">
    <source>
        <dbReference type="Proteomes" id="UP001388673"/>
    </source>
</evidence>
<dbReference type="InterPro" id="IPR002925">
    <property type="entry name" value="Dienelactn_hydro"/>
</dbReference>
<feature type="domain" description="Dienelactone hydrolase" evidence="1">
    <location>
        <begin position="28"/>
        <end position="238"/>
    </location>
</feature>
<organism evidence="2 3">
    <name type="scientific">Kwoniella newhampshirensis</name>
    <dbReference type="NCBI Taxonomy" id="1651941"/>
    <lineage>
        <taxon>Eukaryota</taxon>
        <taxon>Fungi</taxon>
        <taxon>Dikarya</taxon>
        <taxon>Basidiomycota</taxon>
        <taxon>Agaricomycotina</taxon>
        <taxon>Tremellomycetes</taxon>
        <taxon>Tremellales</taxon>
        <taxon>Cryptococcaceae</taxon>
        <taxon>Kwoniella</taxon>
    </lineage>
</organism>
<accession>A0AAW0YT09</accession>
<dbReference type="KEGG" id="kne:92179437"/>
<name>A0AAW0YT09_9TREE</name>
<proteinExistence type="predicted"/>
<protein>
    <recommendedName>
        <fullName evidence="1">Dienelactone hydrolase domain-containing protein</fullName>
    </recommendedName>
</protein>
<dbReference type="InterPro" id="IPR029058">
    <property type="entry name" value="AB_hydrolase_fold"/>
</dbReference>
<dbReference type="GeneID" id="92179437"/>
<sequence>MSSCCSSIPPVTAEYTPKGSWTELNGLKTYVTGPEDAKTSLLFLYDIFGFGPQILQGADLIASQGYRVTMPDFLKGDHPTMAMFQPGGEESRAVYFSKFPGKAATQSPAVTEALKAIKTPSVSKVAIAGFCWGYKAMALAEGLKTVDAIIGVHPTFPDASDADNFDAPTLIISTSGEDPAVIDAIHKGVDAKLPGKNVFHHFADRIHGFAGSRADLNDPVKREAYAEAYQIIVKFLKDTL</sequence>
<dbReference type="AlphaFoldDB" id="A0AAW0YT09"/>
<dbReference type="PANTHER" id="PTHR47668">
    <property type="entry name" value="DIENELACTONE HYDROLASE FAMILY PROTEIN (AFU_ORTHOLOGUE AFUA_6G01940)"/>
    <property type="match status" value="1"/>
</dbReference>
<dbReference type="EMBL" id="JBCAWK010000004">
    <property type="protein sequence ID" value="KAK8861359.1"/>
    <property type="molecule type" value="Genomic_DNA"/>
</dbReference>
<evidence type="ECO:0000313" key="2">
    <source>
        <dbReference type="EMBL" id="KAK8861359.1"/>
    </source>
</evidence>
<dbReference type="Proteomes" id="UP001388673">
    <property type="component" value="Unassembled WGS sequence"/>
</dbReference>
<comment type="caution">
    <text evidence="2">The sequence shown here is derived from an EMBL/GenBank/DDBJ whole genome shotgun (WGS) entry which is preliminary data.</text>
</comment>
<reference evidence="2 3" key="1">
    <citation type="journal article" date="2024" name="bioRxiv">
        <title>Comparative genomics of Cryptococcus and Kwoniella reveals pathogenesis evolution and contrasting karyotype dynamics via intercentromeric recombination or chromosome fusion.</title>
        <authorList>
            <person name="Coelho M.A."/>
            <person name="David-Palma M."/>
            <person name="Shea T."/>
            <person name="Bowers K."/>
            <person name="McGinley-Smith S."/>
            <person name="Mohammad A.W."/>
            <person name="Gnirke A."/>
            <person name="Yurkov A.M."/>
            <person name="Nowrousian M."/>
            <person name="Sun S."/>
            <person name="Cuomo C.A."/>
            <person name="Heitman J."/>
        </authorList>
    </citation>
    <scope>NUCLEOTIDE SEQUENCE [LARGE SCALE GENOMIC DNA]</scope>
    <source>
        <strain evidence="2 3">CBS 13917</strain>
    </source>
</reference>
<gene>
    <name evidence="2" type="ORF">IAR55_002178</name>
</gene>
<dbReference type="Pfam" id="PF01738">
    <property type="entry name" value="DLH"/>
    <property type="match status" value="1"/>
</dbReference>
<dbReference type="RefSeq" id="XP_066803984.1">
    <property type="nucleotide sequence ID" value="XM_066945295.1"/>
</dbReference>
<dbReference type="PANTHER" id="PTHR47668:SF1">
    <property type="entry name" value="DIENELACTONE HYDROLASE DOMAIN-CONTAINING PROTEIN-RELATED"/>
    <property type="match status" value="1"/>
</dbReference>
<dbReference type="GO" id="GO:0016787">
    <property type="term" value="F:hydrolase activity"/>
    <property type="evidence" value="ECO:0007669"/>
    <property type="project" value="InterPro"/>
</dbReference>
<dbReference type="Gene3D" id="3.40.50.1820">
    <property type="entry name" value="alpha/beta hydrolase"/>
    <property type="match status" value="1"/>
</dbReference>
<dbReference type="SUPFAM" id="SSF53474">
    <property type="entry name" value="alpha/beta-Hydrolases"/>
    <property type="match status" value="1"/>
</dbReference>